<evidence type="ECO:0000256" key="3">
    <source>
        <dbReference type="ARBA" id="ARBA00022801"/>
    </source>
</evidence>
<dbReference type="InterPro" id="IPR038765">
    <property type="entry name" value="Papain-like_cys_pep_sf"/>
</dbReference>
<reference evidence="6 7" key="1">
    <citation type="journal article" date="2019" name="Sci. Rep.">
        <title>A high-quality genome of Eragrostis curvula grass provides insights into Poaceae evolution and supports new strategies to enhance forage quality.</title>
        <authorList>
            <person name="Carballo J."/>
            <person name="Santos B.A.C.M."/>
            <person name="Zappacosta D."/>
            <person name="Garbus I."/>
            <person name="Selva J.P."/>
            <person name="Gallo C.A."/>
            <person name="Diaz A."/>
            <person name="Albertini E."/>
            <person name="Caccamo M."/>
            <person name="Echenique V."/>
        </authorList>
    </citation>
    <scope>NUCLEOTIDE SEQUENCE [LARGE SCALE GENOMIC DNA]</scope>
    <source>
        <strain evidence="7">cv. Victoria</strain>
        <tissue evidence="6">Leaf</tissue>
    </source>
</reference>
<evidence type="ECO:0000313" key="6">
    <source>
        <dbReference type="EMBL" id="TVU38945.1"/>
    </source>
</evidence>
<feature type="domain" description="Ubiquitin-like protease family profile" evidence="5">
    <location>
        <begin position="378"/>
        <end position="483"/>
    </location>
</feature>
<keyword evidence="2" id="KW-0645">Protease</keyword>
<keyword evidence="4" id="KW-0175">Coiled coil</keyword>
<dbReference type="SUPFAM" id="SSF54001">
    <property type="entry name" value="Cysteine proteinases"/>
    <property type="match status" value="1"/>
</dbReference>
<feature type="non-terminal residue" evidence="6">
    <location>
        <position position="1"/>
    </location>
</feature>
<dbReference type="GO" id="GO:0006508">
    <property type="term" value="P:proteolysis"/>
    <property type="evidence" value="ECO:0007669"/>
    <property type="project" value="UniProtKB-KW"/>
</dbReference>
<accession>A0A5J9VTQ0</accession>
<dbReference type="GO" id="GO:0008234">
    <property type="term" value="F:cysteine-type peptidase activity"/>
    <property type="evidence" value="ECO:0007669"/>
    <property type="project" value="InterPro"/>
</dbReference>
<proteinExistence type="inferred from homology"/>
<dbReference type="Proteomes" id="UP000324897">
    <property type="component" value="Chromosome 4"/>
</dbReference>
<sequence length="594" mass="67854">CDEAAQRDSHVVDVELVASSGLAPQCDTGSKDDAPDACNGVDAQIPVFVGDDLSGAFQVGNGAFPINVDVEPVASSGLAPQCDTGSKDDAPDACNRVDAQIPVFVGDDLSGAFQVGNGAFPINVDDGPEPVIVDDEPLPLAAVDCEGRPIEICSQDSPDVTIVREVCATSSTRVSFLRPRVNNSPEVQITGETSRSKFDGSSYKTPETVVSKSRFNASLNSMSSMADGLYDEDGNLSNYEKCKRLNFDLGSTSQGKMVRCRRRRINRPNSFYRDFVTIECNVRFFFNKYERLYYENLLFYADDPRYSGTFIIDYGGVRVKFAEFANSMRRDAQSSVSKYVINAHCRKLFKYCHPSNCYKHYFFSTVGDYLMRSYPVAKHEQYYESAKRSFKLAHDVLDLRRASLLFFPIFYEGHWFGFVVDIRDGYFVFLDSFFEEDSDYHKTVRNILIPNFLEAWDEFIKEPFIFDKFSYHYENSIPNQERGDFFRAQHDGIFLMKYLELWDPCDNMLVKFTSRNILDIRLLYVVDMVLSKHNQLTDVKSLIEDYNTVLELKREQGMVQAQQKQQQRAQQEKQRAQQQQHLKGFQYASKYFGY</sequence>
<organism evidence="6 7">
    <name type="scientific">Eragrostis curvula</name>
    <name type="common">weeping love grass</name>
    <dbReference type="NCBI Taxonomy" id="38414"/>
    <lineage>
        <taxon>Eukaryota</taxon>
        <taxon>Viridiplantae</taxon>
        <taxon>Streptophyta</taxon>
        <taxon>Embryophyta</taxon>
        <taxon>Tracheophyta</taxon>
        <taxon>Spermatophyta</taxon>
        <taxon>Magnoliopsida</taxon>
        <taxon>Liliopsida</taxon>
        <taxon>Poales</taxon>
        <taxon>Poaceae</taxon>
        <taxon>PACMAD clade</taxon>
        <taxon>Chloridoideae</taxon>
        <taxon>Eragrostideae</taxon>
        <taxon>Eragrostidinae</taxon>
        <taxon>Eragrostis</taxon>
    </lineage>
</organism>
<dbReference type="InterPro" id="IPR003653">
    <property type="entry name" value="Peptidase_C48_C"/>
</dbReference>
<evidence type="ECO:0000256" key="4">
    <source>
        <dbReference type="SAM" id="Coils"/>
    </source>
</evidence>
<keyword evidence="3" id="KW-0378">Hydrolase</keyword>
<name>A0A5J9VTQ0_9POAL</name>
<comment type="caution">
    <text evidence="6">The sequence shown here is derived from an EMBL/GenBank/DDBJ whole genome shotgun (WGS) entry which is preliminary data.</text>
</comment>
<dbReference type="Pfam" id="PF02902">
    <property type="entry name" value="Peptidase_C48"/>
    <property type="match status" value="1"/>
</dbReference>
<evidence type="ECO:0000256" key="2">
    <source>
        <dbReference type="ARBA" id="ARBA00022670"/>
    </source>
</evidence>
<keyword evidence="7" id="KW-1185">Reference proteome</keyword>
<protein>
    <recommendedName>
        <fullName evidence="5">Ubiquitin-like protease family profile domain-containing protein</fullName>
    </recommendedName>
</protein>
<evidence type="ECO:0000256" key="1">
    <source>
        <dbReference type="ARBA" id="ARBA00005234"/>
    </source>
</evidence>
<gene>
    <name evidence="6" type="ORF">EJB05_12342</name>
</gene>
<comment type="similarity">
    <text evidence="1">Belongs to the peptidase C48 family.</text>
</comment>
<evidence type="ECO:0000259" key="5">
    <source>
        <dbReference type="Pfam" id="PF02902"/>
    </source>
</evidence>
<dbReference type="Gramene" id="TVU38945">
    <property type="protein sequence ID" value="TVU38945"/>
    <property type="gene ID" value="EJB05_12342"/>
</dbReference>
<dbReference type="Gene3D" id="3.40.395.10">
    <property type="entry name" value="Adenoviral Proteinase, Chain A"/>
    <property type="match status" value="1"/>
</dbReference>
<dbReference type="EMBL" id="RWGY01000007">
    <property type="protein sequence ID" value="TVU38945.1"/>
    <property type="molecule type" value="Genomic_DNA"/>
</dbReference>
<feature type="coiled-coil region" evidence="4">
    <location>
        <begin position="552"/>
        <end position="581"/>
    </location>
</feature>
<evidence type="ECO:0000313" key="7">
    <source>
        <dbReference type="Proteomes" id="UP000324897"/>
    </source>
</evidence>
<dbReference type="AlphaFoldDB" id="A0A5J9VTQ0"/>